<dbReference type="EMBL" id="BAABAU010000002">
    <property type="protein sequence ID" value="GAA4266605.1"/>
    <property type="molecule type" value="Genomic_DNA"/>
</dbReference>
<dbReference type="SUPFAM" id="SSF52540">
    <property type="entry name" value="P-loop containing nucleoside triphosphate hydrolases"/>
    <property type="match status" value="1"/>
</dbReference>
<accession>A0ABP8E3K3</accession>
<evidence type="ECO:0000313" key="2">
    <source>
        <dbReference type="EMBL" id="GAA4266605.1"/>
    </source>
</evidence>
<dbReference type="Gene3D" id="3.40.50.300">
    <property type="entry name" value="P-loop containing nucleotide triphosphate hydrolases"/>
    <property type="match status" value="2"/>
</dbReference>
<protein>
    <recommendedName>
        <fullName evidence="4">ATP/GTP-binding protein</fullName>
    </recommendedName>
</protein>
<evidence type="ECO:0000313" key="3">
    <source>
        <dbReference type="Proteomes" id="UP001501594"/>
    </source>
</evidence>
<dbReference type="Proteomes" id="UP001501594">
    <property type="component" value="Unassembled WGS sequence"/>
</dbReference>
<sequence>MSKHAPLTKATQDNTTAAQTPADSTRRGARAAVVETKRRPRLASIPLLCVFVPPEALAPAITGEEDAPGQGDRPVARSLDLSPFELPGSRLRSSAGSASRGWYAPTISGAPTTTRQAEILNTGIIGAPTSFRGVVNGRDNLSSTSISHDAPTAYNMQPRELTSPNVLLLGTVGAGKSSFTKTVMVIRPLLLNKHRAVVFDKKDQGGVGEYTGVVQRMGGTHLLFNPDGSGTRLNLLDPEIVRGTGFRGQGALVNAVARIVRDDTPSTVWERKATRYALQLAFASFDDGRVPTPADLLPFLGQVPQDKDLSKKAADRFHQAGLTIQYALDDLLEDFAGTFDGETSNDVDLSQKLTTFDVSQLPDDGPAVPTVMAIGNMWLMGRLRQERGFITNVVYEEGWHMIGGPSSRLVKSNQKLSRSLGISNVFVMHKGTDIPPDSPGYTVVQEAQTIYAYRQDRDEDARWVTQTFNFAPDTQEVLMNLRPGNCVFKFGSNPETHMQHIRSQWEAEVTDTDEAMEAGAATA</sequence>
<gene>
    <name evidence="2" type="ORF">GCM10022256_22170</name>
</gene>
<organism evidence="2 3">
    <name type="scientific">Frondihabitans peucedani</name>
    <dbReference type="NCBI Taxonomy" id="598626"/>
    <lineage>
        <taxon>Bacteria</taxon>
        <taxon>Bacillati</taxon>
        <taxon>Actinomycetota</taxon>
        <taxon>Actinomycetes</taxon>
        <taxon>Micrococcales</taxon>
        <taxon>Microbacteriaceae</taxon>
        <taxon>Frondihabitans</taxon>
    </lineage>
</organism>
<name>A0ABP8E3K3_9MICO</name>
<evidence type="ECO:0008006" key="4">
    <source>
        <dbReference type="Google" id="ProtNLM"/>
    </source>
</evidence>
<evidence type="ECO:0000256" key="1">
    <source>
        <dbReference type="SAM" id="MobiDB-lite"/>
    </source>
</evidence>
<feature type="compositionally biased region" description="Polar residues" evidence="1">
    <location>
        <begin position="9"/>
        <end position="23"/>
    </location>
</feature>
<reference evidence="3" key="1">
    <citation type="journal article" date="2019" name="Int. J. Syst. Evol. Microbiol.">
        <title>The Global Catalogue of Microorganisms (GCM) 10K type strain sequencing project: providing services to taxonomists for standard genome sequencing and annotation.</title>
        <authorList>
            <consortium name="The Broad Institute Genomics Platform"/>
            <consortium name="The Broad Institute Genome Sequencing Center for Infectious Disease"/>
            <person name="Wu L."/>
            <person name="Ma J."/>
        </authorList>
    </citation>
    <scope>NUCLEOTIDE SEQUENCE [LARGE SCALE GENOMIC DNA]</scope>
    <source>
        <strain evidence="3">JCM 17442</strain>
    </source>
</reference>
<proteinExistence type="predicted"/>
<dbReference type="InterPro" id="IPR027417">
    <property type="entry name" value="P-loop_NTPase"/>
</dbReference>
<keyword evidence="3" id="KW-1185">Reference proteome</keyword>
<comment type="caution">
    <text evidence="2">The sequence shown here is derived from an EMBL/GenBank/DDBJ whole genome shotgun (WGS) entry which is preliminary data.</text>
</comment>
<feature type="region of interest" description="Disordered" evidence="1">
    <location>
        <begin position="1"/>
        <end position="35"/>
    </location>
</feature>
<dbReference type="RefSeq" id="WP_344796149.1">
    <property type="nucleotide sequence ID" value="NZ_BAABAU010000002.1"/>
</dbReference>